<accession>A0ABR1R527</accession>
<feature type="transmembrane region" description="Helical" evidence="1">
    <location>
        <begin position="196"/>
        <end position="220"/>
    </location>
</feature>
<keyword evidence="1" id="KW-0472">Membrane</keyword>
<protein>
    <submittedName>
        <fullName evidence="2">Uncharacterized protein</fullName>
    </submittedName>
</protein>
<evidence type="ECO:0000313" key="3">
    <source>
        <dbReference type="Proteomes" id="UP001396898"/>
    </source>
</evidence>
<dbReference type="Proteomes" id="UP001396898">
    <property type="component" value="Unassembled WGS sequence"/>
</dbReference>
<evidence type="ECO:0000256" key="1">
    <source>
        <dbReference type="SAM" id="Phobius"/>
    </source>
</evidence>
<dbReference type="EMBL" id="JAQQWI010000019">
    <property type="protein sequence ID" value="KAK7998990.1"/>
    <property type="molecule type" value="Genomic_DNA"/>
</dbReference>
<feature type="transmembrane region" description="Helical" evidence="1">
    <location>
        <begin position="526"/>
        <end position="547"/>
    </location>
</feature>
<comment type="caution">
    <text evidence="2">The sequence shown here is derived from an EMBL/GenBank/DDBJ whole genome shotgun (WGS) entry which is preliminary data.</text>
</comment>
<gene>
    <name evidence="2" type="ORF">PG991_014665</name>
</gene>
<proteinExistence type="predicted"/>
<feature type="transmembrane region" description="Helical" evidence="1">
    <location>
        <begin position="59"/>
        <end position="76"/>
    </location>
</feature>
<sequence length="680" mass="76224">MVETNEPLRDSSADLLRSSINLALDRDADSRNSTSRNDESNLSSMSAQSVSSWRRARPGLTLTLGFIAFIVGAAVFHSKFPNYRPTGAPDVFDFSCNDGADDPIEQKFALDLTFGSFTFSQAKTIDIVWDTVIGQGGRMLHGWILYRYVLHPFLVVLMEQFTVTPDFYISLSFSRSSIETLWTMLVYMFRRESITVFLCTWLVIYALGYTLLFSVIWAAATGYVSVSQNFYPMPDGEVVRLNSQNLSLCWVLDGARFGLKEPLVELGPDFANVGGSIKSVMPDSVKEPNATTLCFKDAHYENQILHYTASGWRLQNTTLVGSSSSNFRNIRDYSLTAQALRLAVSGHHWQQEAEPVKAVPNLWQYTNLTQKNVSASWWTNISSSCQDDHSPAFTGLGYAQSIVSPQYFSDQNTSLGMKADLRPFNLSGLDKAYWSRFVHNSSIAQNNLSALPYNSTIWLNDTAIKLDAPFLDVGHGCYSPSPFTGLGNCVCYKGQPIPVHFIAKEQAICRTVPGAVWGFSAFLTRLGLYLEASWMACCVICYGIMLLSSRVMKKDLIWTTSTRRSALVFSRAVRDIKGEGLDQLNEEEIASRLKGTQFGYPRQSVSCKERNDNEDPSAIRLVENPPHREDGLTDITNASVEKAAHQIKSLSTLARDQFRKRKPTTSEVYEDLNWRLYDRV</sequence>
<keyword evidence="3" id="KW-1185">Reference proteome</keyword>
<name>A0ABR1R527_9PEZI</name>
<keyword evidence="1" id="KW-0812">Transmembrane</keyword>
<keyword evidence="1" id="KW-1133">Transmembrane helix</keyword>
<organism evidence="2 3">
    <name type="scientific">Apiospora marii</name>
    <dbReference type="NCBI Taxonomy" id="335849"/>
    <lineage>
        <taxon>Eukaryota</taxon>
        <taxon>Fungi</taxon>
        <taxon>Dikarya</taxon>
        <taxon>Ascomycota</taxon>
        <taxon>Pezizomycotina</taxon>
        <taxon>Sordariomycetes</taxon>
        <taxon>Xylariomycetidae</taxon>
        <taxon>Amphisphaeriales</taxon>
        <taxon>Apiosporaceae</taxon>
        <taxon>Apiospora</taxon>
    </lineage>
</organism>
<reference evidence="2 3" key="1">
    <citation type="submission" date="2023-01" db="EMBL/GenBank/DDBJ databases">
        <title>Analysis of 21 Apiospora genomes using comparative genomics revels a genus with tremendous synthesis potential of carbohydrate active enzymes and secondary metabolites.</title>
        <authorList>
            <person name="Sorensen T."/>
        </authorList>
    </citation>
    <scope>NUCLEOTIDE SEQUENCE [LARGE SCALE GENOMIC DNA]</scope>
    <source>
        <strain evidence="2 3">CBS 20057</strain>
    </source>
</reference>
<evidence type="ECO:0000313" key="2">
    <source>
        <dbReference type="EMBL" id="KAK7998990.1"/>
    </source>
</evidence>